<accession>A0A553P4F7</accession>
<keyword evidence="7" id="KW-1185">Reference proteome</keyword>
<dbReference type="Proteomes" id="UP000318571">
    <property type="component" value="Chromosome 7"/>
</dbReference>
<dbReference type="OMA" id="AINECCH"/>
<dbReference type="SUPFAM" id="SSF56801">
    <property type="entry name" value="Acetyl-CoA synthetase-like"/>
    <property type="match status" value="1"/>
</dbReference>
<sequence length="673" mass="74837">MKVCLSRMIFHGTIKQGKPIEAMAQDGPDQILHSELFSTWNLNQPVKLRVNSNPPDNLPPVSVPQLLNVAVSIGGNLDALAVKREGSWVKWTYHEYQSEVYAAAKGFIKLGLQARHCVSILGFNSPEWFMAELAAIHGHGISVGIYPTSSPEACKYIMEHSRSQILVVENQSQLDKFAPFLNDLTELKAIIMYDGQPKDAKTLKWKDFIAMGMEIDDAVLDDRMKNIAINECCHLVYTSGTTGMPKAAMLNHDNLTWTAGQLTKIYSLVLKGERIVSYLPLSHVAANITDIYLLMAIVGTVFFTDRDALKGTLINYVKEAQPTFFLAVPRVWEKIQERMLEVGRENKGLKQKVGQWAKKTGLDKNKKLLSGNPRAASTLQYKIANKLVFSKVKQQLGFHKCVNFFSAAAPLATDVIEYFMSLDVRIMEIYGMTECSGPHLCTSLQSQRVGTVGRECPGFWNKIDGTESGEICMRGRHCMMGYLKDEAKTKEIFDEDGWLKSGDIGTVDLDGFVSITGRIKEIIITAGGENVAPVVLEENIKSQLSCISNAVVIGDNRKFLSCLLTLKTEIHAETMMPLGNLAPNALIWLHDQGIDDEVTTVQQFVSHALIQEKIQAGIDRANDVAPSRAQQIKKWIILSEDFSVPGGELGPTLKLKRHVISEKYATTVNKLYK</sequence>
<dbReference type="AlphaFoldDB" id="A0A553P4F7"/>
<evidence type="ECO:0000313" key="7">
    <source>
        <dbReference type="Proteomes" id="UP000318571"/>
    </source>
</evidence>
<gene>
    <name evidence="6" type="ORF">TCAL_00195</name>
</gene>
<dbReference type="EC" id="6.2.1.3" evidence="4"/>
<dbReference type="PANTHER" id="PTHR43272">
    <property type="entry name" value="LONG-CHAIN-FATTY-ACID--COA LIGASE"/>
    <property type="match status" value="1"/>
</dbReference>
<evidence type="ECO:0000259" key="5">
    <source>
        <dbReference type="Pfam" id="PF00501"/>
    </source>
</evidence>
<dbReference type="PANTHER" id="PTHR43272:SF32">
    <property type="entry name" value="AMP-DEPENDENT SYNTHETASE_LIGASE DOMAIN-CONTAINING PROTEIN"/>
    <property type="match status" value="1"/>
</dbReference>
<keyword evidence="2" id="KW-0276">Fatty acid metabolism</keyword>
<dbReference type="InterPro" id="IPR020845">
    <property type="entry name" value="AMP-binding_CS"/>
</dbReference>
<dbReference type="GO" id="GO:0016020">
    <property type="term" value="C:membrane"/>
    <property type="evidence" value="ECO:0007669"/>
    <property type="project" value="TreeGrafter"/>
</dbReference>
<dbReference type="PROSITE" id="PS00455">
    <property type="entry name" value="AMP_BINDING"/>
    <property type="match status" value="1"/>
</dbReference>
<evidence type="ECO:0000256" key="3">
    <source>
        <dbReference type="ARBA" id="ARBA00023098"/>
    </source>
</evidence>
<name>A0A553P4F7_TIGCA</name>
<protein>
    <recommendedName>
        <fullName evidence="4">long-chain-fatty-acid--CoA ligase</fullName>
        <ecNumber evidence="4">6.2.1.3</ecNumber>
    </recommendedName>
</protein>
<dbReference type="GO" id="GO:0005783">
    <property type="term" value="C:endoplasmic reticulum"/>
    <property type="evidence" value="ECO:0007669"/>
    <property type="project" value="TreeGrafter"/>
</dbReference>
<keyword evidence="3" id="KW-0443">Lipid metabolism</keyword>
<comment type="caution">
    <text evidence="6">The sequence shown here is derived from an EMBL/GenBank/DDBJ whole genome shotgun (WGS) entry which is preliminary data.</text>
</comment>
<proteinExistence type="predicted"/>
<dbReference type="GO" id="GO:0004467">
    <property type="term" value="F:long-chain fatty acid-CoA ligase activity"/>
    <property type="evidence" value="ECO:0007669"/>
    <property type="project" value="UniProtKB-EC"/>
</dbReference>
<evidence type="ECO:0000256" key="1">
    <source>
        <dbReference type="ARBA" id="ARBA00022598"/>
    </source>
</evidence>
<dbReference type="InterPro" id="IPR000873">
    <property type="entry name" value="AMP-dep_synth/lig_dom"/>
</dbReference>
<organism evidence="6 7">
    <name type="scientific">Tigriopus californicus</name>
    <name type="common">Marine copepod</name>
    <dbReference type="NCBI Taxonomy" id="6832"/>
    <lineage>
        <taxon>Eukaryota</taxon>
        <taxon>Metazoa</taxon>
        <taxon>Ecdysozoa</taxon>
        <taxon>Arthropoda</taxon>
        <taxon>Crustacea</taxon>
        <taxon>Multicrustacea</taxon>
        <taxon>Hexanauplia</taxon>
        <taxon>Copepoda</taxon>
        <taxon>Harpacticoida</taxon>
        <taxon>Harpacticidae</taxon>
        <taxon>Tigriopus</taxon>
    </lineage>
</organism>
<dbReference type="Gene3D" id="3.40.50.12780">
    <property type="entry name" value="N-terminal domain of ligase-like"/>
    <property type="match status" value="1"/>
</dbReference>
<dbReference type="EMBL" id="VCGU01000008">
    <property type="protein sequence ID" value="TRY72574.1"/>
    <property type="molecule type" value="Genomic_DNA"/>
</dbReference>
<dbReference type="Pfam" id="PF23562">
    <property type="entry name" value="AMP-binding_C_3"/>
    <property type="match status" value="1"/>
</dbReference>
<dbReference type="InterPro" id="IPR042099">
    <property type="entry name" value="ANL_N_sf"/>
</dbReference>
<dbReference type="STRING" id="6832.A0A553P4F7"/>
<reference evidence="6 7" key="1">
    <citation type="journal article" date="2018" name="Nat. Ecol. Evol.">
        <title>Genomic signatures of mitonuclear coevolution across populations of Tigriopus californicus.</title>
        <authorList>
            <person name="Barreto F.S."/>
            <person name="Watson E.T."/>
            <person name="Lima T.G."/>
            <person name="Willett C.S."/>
            <person name="Edmands S."/>
            <person name="Li W."/>
            <person name="Burton R.S."/>
        </authorList>
    </citation>
    <scope>NUCLEOTIDE SEQUENCE [LARGE SCALE GENOMIC DNA]</scope>
    <source>
        <strain evidence="6 7">San Diego</strain>
    </source>
</reference>
<evidence type="ECO:0000256" key="2">
    <source>
        <dbReference type="ARBA" id="ARBA00022832"/>
    </source>
</evidence>
<feature type="domain" description="AMP-dependent synthetase/ligase" evidence="5">
    <location>
        <begin position="78"/>
        <end position="483"/>
    </location>
</feature>
<dbReference type="Pfam" id="PF00501">
    <property type="entry name" value="AMP-binding"/>
    <property type="match status" value="1"/>
</dbReference>
<keyword evidence="1" id="KW-0436">Ligase</keyword>
<evidence type="ECO:0000313" key="6">
    <source>
        <dbReference type="EMBL" id="TRY72574.1"/>
    </source>
</evidence>
<evidence type="ECO:0000256" key="4">
    <source>
        <dbReference type="ARBA" id="ARBA00026121"/>
    </source>
</evidence>